<keyword evidence="1" id="KW-0614">Plasmid</keyword>
<proteinExistence type="predicted"/>
<protein>
    <submittedName>
        <fullName evidence="1">Uncharacterized protein</fullName>
    </submittedName>
</protein>
<organism evidence="1 2">
    <name type="scientific">Acaryochloris marina (strain MBIC 11017)</name>
    <dbReference type="NCBI Taxonomy" id="329726"/>
    <lineage>
        <taxon>Bacteria</taxon>
        <taxon>Bacillati</taxon>
        <taxon>Cyanobacteriota</taxon>
        <taxon>Cyanophyceae</taxon>
        <taxon>Acaryochloridales</taxon>
        <taxon>Acaryochloridaceae</taxon>
        <taxon>Acaryochloris</taxon>
    </lineage>
</organism>
<evidence type="ECO:0000313" key="2">
    <source>
        <dbReference type="Proteomes" id="UP000000268"/>
    </source>
</evidence>
<dbReference type="EMBL" id="CP000844">
    <property type="protein sequence ID" value="ABW33185.1"/>
    <property type="molecule type" value="Genomic_DNA"/>
</dbReference>
<dbReference type="KEGG" id="amr:AM1_G0005"/>
<dbReference type="AlphaFoldDB" id="A8ZQ99"/>
<gene>
    <name evidence="1" type="ordered locus">AM1_G0005</name>
</gene>
<name>A8ZQ99_ACAM1</name>
<dbReference type="HOGENOM" id="CLU_2985921_0_0_3"/>
<evidence type="ECO:0000313" key="1">
    <source>
        <dbReference type="EMBL" id="ABW33185.1"/>
    </source>
</evidence>
<reference evidence="1 2" key="1">
    <citation type="journal article" date="2008" name="Proc. Natl. Acad. Sci. U.S.A.">
        <title>Niche adaptation and genome expansion in the chlorophyll d-producing cyanobacterium Acaryochloris marina.</title>
        <authorList>
            <person name="Swingley W.D."/>
            <person name="Chen M."/>
            <person name="Cheung P.C."/>
            <person name="Conrad A.L."/>
            <person name="Dejesa L.C."/>
            <person name="Hao J."/>
            <person name="Honchak B.M."/>
            <person name="Karbach L.E."/>
            <person name="Kurdoglu A."/>
            <person name="Lahiri S."/>
            <person name="Mastrian S.D."/>
            <person name="Miyashita H."/>
            <person name="Page L."/>
            <person name="Ramakrishna P."/>
            <person name="Satoh S."/>
            <person name="Sattley W.M."/>
            <person name="Shimada Y."/>
            <person name="Taylor H.L."/>
            <person name="Tomo T."/>
            <person name="Tsuchiya T."/>
            <person name="Wang Z.T."/>
            <person name="Raymond J."/>
            <person name="Mimuro M."/>
            <person name="Blankenship R.E."/>
            <person name="Touchman J.W."/>
        </authorList>
    </citation>
    <scope>NUCLEOTIDE SEQUENCE [LARGE SCALE GENOMIC DNA]</scope>
    <source>
        <strain evidence="2">MBIC 11017</strain>
        <plasmid evidence="2">Plasmid pREB7</plasmid>
    </source>
</reference>
<dbReference type="Proteomes" id="UP000000268">
    <property type="component" value="Plasmid pREB7"/>
</dbReference>
<accession>A8ZQ99</accession>
<keyword evidence="2" id="KW-1185">Reference proteome</keyword>
<geneLocation type="plasmid" evidence="1 2">
    <name>pREB7</name>
</geneLocation>
<sequence length="57" mass="6203">MSIQICFHNGHTQAQLRSKSSLSKGCYETLAYTQTSIATVFGSVLMDAASPRPIDCH</sequence>